<feature type="region of interest" description="Disordered" evidence="1">
    <location>
        <begin position="308"/>
        <end position="328"/>
    </location>
</feature>
<organism evidence="2 3">
    <name type="scientific">Geomesophilobacter sediminis</name>
    <dbReference type="NCBI Taxonomy" id="2798584"/>
    <lineage>
        <taxon>Bacteria</taxon>
        <taxon>Pseudomonadati</taxon>
        <taxon>Thermodesulfobacteriota</taxon>
        <taxon>Desulfuromonadia</taxon>
        <taxon>Geobacterales</taxon>
        <taxon>Geobacteraceae</taxon>
        <taxon>Geomesophilobacter</taxon>
    </lineage>
</organism>
<dbReference type="InterPro" id="IPR011330">
    <property type="entry name" value="Glyco_hydro/deAcase_b/a-brl"/>
</dbReference>
<dbReference type="Proteomes" id="UP000636888">
    <property type="component" value="Unassembled WGS sequence"/>
</dbReference>
<keyword evidence="3" id="KW-1185">Reference proteome</keyword>
<evidence type="ECO:0000313" key="3">
    <source>
        <dbReference type="Proteomes" id="UP000636888"/>
    </source>
</evidence>
<dbReference type="RefSeq" id="WP_199384241.1">
    <property type="nucleotide sequence ID" value="NZ_JAEMHM010000008.1"/>
</dbReference>
<dbReference type="SUPFAM" id="SSF88713">
    <property type="entry name" value="Glycoside hydrolase/deacetylase"/>
    <property type="match status" value="1"/>
</dbReference>
<name>A0A8J7IPB4_9BACT</name>
<accession>A0A8J7IPB4</accession>
<sequence>MIIPLYYRVKPFLPRRLQIALRRWRAFRTLGRCGHFWPIDPQAGIPPEGWGGWPEKRRFALILTHDVDTDRGQEKCRHLLQLEESAGFRSSFNFVAARYLVSSELHDHLRGRGFEVGLHGLVHNATLYQSRETFLAHAELINIFLRHWGAVGFRSPCMYHNLEWLQELDIEYDASTFDTDPFEPQPEGVGTIFPFWVPGSGGRKGYVELPYTLPQDFTLFVLLRQRGIDLWKRKIDWIARCGGMVLLNTHPDYMCFEGAPGFEEYPASLYTELLDYVRSRYRGEYWHPLPREMARFWEKGGRLARAVPQGGDPGAASMRWDARNTGEA</sequence>
<gene>
    <name evidence="2" type="ORF">JFN93_11610</name>
</gene>
<evidence type="ECO:0008006" key="4">
    <source>
        <dbReference type="Google" id="ProtNLM"/>
    </source>
</evidence>
<dbReference type="EMBL" id="JAEMHM010000008">
    <property type="protein sequence ID" value="MBJ6725358.1"/>
    <property type="molecule type" value="Genomic_DNA"/>
</dbReference>
<evidence type="ECO:0000256" key="1">
    <source>
        <dbReference type="SAM" id="MobiDB-lite"/>
    </source>
</evidence>
<dbReference type="AlphaFoldDB" id="A0A8J7IPB4"/>
<comment type="caution">
    <text evidence="2">The sequence shown here is derived from an EMBL/GenBank/DDBJ whole genome shotgun (WGS) entry which is preliminary data.</text>
</comment>
<dbReference type="GO" id="GO:0005975">
    <property type="term" value="P:carbohydrate metabolic process"/>
    <property type="evidence" value="ECO:0007669"/>
    <property type="project" value="InterPro"/>
</dbReference>
<proteinExistence type="predicted"/>
<protein>
    <recommendedName>
        <fullName evidence="4">NodB homology domain-containing protein</fullName>
    </recommendedName>
</protein>
<dbReference type="Gene3D" id="3.20.20.370">
    <property type="entry name" value="Glycoside hydrolase/deacetylase"/>
    <property type="match status" value="1"/>
</dbReference>
<evidence type="ECO:0000313" key="2">
    <source>
        <dbReference type="EMBL" id="MBJ6725358.1"/>
    </source>
</evidence>
<reference evidence="2" key="1">
    <citation type="submission" date="2020-12" db="EMBL/GenBank/DDBJ databases">
        <title>Geomonas sp. Red875, isolated from river sediment.</title>
        <authorList>
            <person name="Xu Z."/>
            <person name="Zhang Z."/>
            <person name="Masuda Y."/>
            <person name="Itoh H."/>
            <person name="Senoo K."/>
        </authorList>
    </citation>
    <scope>NUCLEOTIDE SEQUENCE</scope>
    <source>
        <strain evidence="2">Red875</strain>
    </source>
</reference>